<dbReference type="Pfam" id="PF12796">
    <property type="entry name" value="Ank_2"/>
    <property type="match status" value="1"/>
</dbReference>
<dbReference type="SMART" id="SM00054">
    <property type="entry name" value="EFh"/>
    <property type="match status" value="1"/>
</dbReference>
<dbReference type="SMART" id="SM00248">
    <property type="entry name" value="ANK"/>
    <property type="match status" value="4"/>
</dbReference>
<accession>A0ABP0Q744</accession>
<evidence type="ECO:0000256" key="2">
    <source>
        <dbReference type="PROSITE-ProRule" id="PRU00023"/>
    </source>
</evidence>
<evidence type="ECO:0000313" key="4">
    <source>
        <dbReference type="EMBL" id="CAK9084074.1"/>
    </source>
</evidence>
<dbReference type="Pfam" id="PF00023">
    <property type="entry name" value="Ank"/>
    <property type="match status" value="1"/>
</dbReference>
<dbReference type="InterPro" id="IPR002110">
    <property type="entry name" value="Ankyrin_rpt"/>
</dbReference>
<evidence type="ECO:0000256" key="1">
    <source>
        <dbReference type="ARBA" id="ARBA00022837"/>
    </source>
</evidence>
<dbReference type="InterPro" id="IPR011992">
    <property type="entry name" value="EF-hand-dom_pair"/>
</dbReference>
<keyword evidence="5" id="KW-1185">Reference proteome</keyword>
<comment type="caution">
    <text evidence="4">The sequence shown here is derived from an EMBL/GenBank/DDBJ whole genome shotgun (WGS) entry which is preliminary data.</text>
</comment>
<dbReference type="PROSITE" id="PS50297">
    <property type="entry name" value="ANK_REP_REGION"/>
    <property type="match status" value="2"/>
</dbReference>
<protein>
    <submittedName>
        <fullName evidence="4">Homeobox protein Wariai (Homeobox protein 1) (DdHbx-1)</fullName>
    </submittedName>
</protein>
<dbReference type="InterPro" id="IPR002048">
    <property type="entry name" value="EF_hand_dom"/>
</dbReference>
<reference evidence="4 5" key="1">
    <citation type="submission" date="2024-02" db="EMBL/GenBank/DDBJ databases">
        <authorList>
            <person name="Chen Y."/>
            <person name="Shah S."/>
            <person name="Dougan E. K."/>
            <person name="Thang M."/>
            <person name="Chan C."/>
        </authorList>
    </citation>
    <scope>NUCLEOTIDE SEQUENCE [LARGE SCALE GENOMIC DNA]</scope>
</reference>
<dbReference type="InterPro" id="IPR051616">
    <property type="entry name" value="Cul2-RING_E3_ligase_SR"/>
</dbReference>
<feature type="domain" description="EF-hand" evidence="3">
    <location>
        <begin position="21"/>
        <end position="56"/>
    </location>
</feature>
<dbReference type="EMBL" id="CAXAMM010039129">
    <property type="protein sequence ID" value="CAK9084074.1"/>
    <property type="molecule type" value="Genomic_DNA"/>
</dbReference>
<keyword evidence="4" id="KW-0238">DNA-binding</keyword>
<dbReference type="PANTHER" id="PTHR46224">
    <property type="entry name" value="ANKYRIN REPEAT FAMILY PROTEIN"/>
    <property type="match status" value="1"/>
</dbReference>
<dbReference type="InterPro" id="IPR036770">
    <property type="entry name" value="Ankyrin_rpt-contain_sf"/>
</dbReference>
<dbReference type="Proteomes" id="UP001642464">
    <property type="component" value="Unassembled WGS sequence"/>
</dbReference>
<keyword evidence="1" id="KW-0106">Calcium</keyword>
<organism evidence="4 5">
    <name type="scientific">Durusdinium trenchii</name>
    <dbReference type="NCBI Taxonomy" id="1381693"/>
    <lineage>
        <taxon>Eukaryota</taxon>
        <taxon>Sar</taxon>
        <taxon>Alveolata</taxon>
        <taxon>Dinophyceae</taxon>
        <taxon>Suessiales</taxon>
        <taxon>Symbiodiniaceae</taxon>
        <taxon>Durusdinium</taxon>
    </lineage>
</organism>
<gene>
    <name evidence="4" type="ORF">SCF082_LOCUS39899</name>
</gene>
<dbReference type="PROSITE" id="PS00018">
    <property type="entry name" value="EF_HAND_1"/>
    <property type="match status" value="1"/>
</dbReference>
<keyword evidence="4" id="KW-0371">Homeobox</keyword>
<evidence type="ECO:0000313" key="5">
    <source>
        <dbReference type="Proteomes" id="UP001642464"/>
    </source>
</evidence>
<proteinExistence type="predicted"/>
<dbReference type="SUPFAM" id="SSF47473">
    <property type="entry name" value="EF-hand"/>
    <property type="match status" value="1"/>
</dbReference>
<feature type="repeat" description="ANK" evidence="2">
    <location>
        <begin position="287"/>
        <end position="319"/>
    </location>
</feature>
<dbReference type="GO" id="GO:0003677">
    <property type="term" value="F:DNA binding"/>
    <property type="evidence" value="ECO:0007669"/>
    <property type="project" value="UniProtKB-KW"/>
</dbReference>
<dbReference type="SUPFAM" id="SSF48403">
    <property type="entry name" value="Ankyrin repeat"/>
    <property type="match status" value="1"/>
</dbReference>
<dbReference type="PROSITE" id="PS50088">
    <property type="entry name" value="ANK_REPEAT"/>
    <property type="match status" value="2"/>
</dbReference>
<name>A0ABP0Q744_9DINO</name>
<evidence type="ECO:0000259" key="3">
    <source>
        <dbReference type="PROSITE" id="PS50222"/>
    </source>
</evidence>
<dbReference type="PROSITE" id="PS50222">
    <property type="entry name" value="EF_HAND_2"/>
    <property type="match status" value="1"/>
</dbReference>
<dbReference type="InterPro" id="IPR018247">
    <property type="entry name" value="EF_Hand_1_Ca_BS"/>
</dbReference>
<sequence>MDHHNRVLEMSSGALGRVEVVTGEEAQKIFRHADKDHNHRLDHDEFFDYMKGFLSVVGVKQFESVCGTLVQGEKMRRAVMAEGFDRKSSERLLEQANVSYFYKQPMKDQALAFLKARADPNMADKDGTTILLHVTGKTDASFVQQLLAARCDPKRHNKELDCPLFRAAAVRHMDVMKVLLGWAAWNDAPTAERAASGGTAVSDASPTSPRKRHALSEELVKQMHELTGIQVRQLVRDKADMNYKAQNGWTPLTLAVFHGKVDCVEGLIKVQDAMTGNKLQLQGKNARGRAPLHLTARKDLAQIARLLITSNADPDVKDADGWTPLHHACFNGNSSVVRELLQGGANLYIQGVGGFTAFLVTKLPQRACDLSDSVVDLIKPGEGVDFQKRLVPIFKAEDMTVLQKIEALMDLPGVGQTPERLRLHEQFFHPLQGPNKVKLKLVWSQLIVPLIPRLRTGEVDIEQTPSPHLSDEAKEAHKFEVKRRQRLQDDFFKQWLLDTRGPRPNYYWKHDNREAYRRSEKMVDEEELGLDLSSVPTDEVIHKALLSQLHAHHFPLWLEQLDVQQTFEELRLAGVTGFAGIKDDNVALLNFVEQLTISHNLRAGKMFWRNVYRLWLLRCAQMADHDIARRMRTFVEKFNKENPELAASYQHGPVKTEERTRHKEKTLGFVPSAESFDGRSSASRILDVVRGSITVKSPKAVLKLMESFKKLDRSMDRMILVRQINRFNREAETLEGYRFMEMHVLFRNGVRAASCGREGKTIEVDLLGEVCIVLEDFLQIHKRRHLLFKIKQGIFDWTAEDEEPDADVDLDSSLRGDDLPQ</sequence>
<feature type="repeat" description="ANK" evidence="2">
    <location>
        <begin position="320"/>
        <end position="352"/>
    </location>
</feature>
<dbReference type="Gene3D" id="1.25.40.20">
    <property type="entry name" value="Ankyrin repeat-containing domain"/>
    <property type="match status" value="2"/>
</dbReference>
<dbReference type="PANTHER" id="PTHR46224:SF64">
    <property type="entry name" value="IQ MOTIF AND ANKYRIN REPEAT DOMAIN-CONTAINING PROTEIN 1"/>
    <property type="match status" value="1"/>
</dbReference>
<keyword evidence="2" id="KW-0040">ANK repeat</keyword>